<feature type="chain" id="PRO_5023898464" description="Bowman-Birk serine protease inhibitors family domain-containing protein" evidence="7">
    <location>
        <begin position="22"/>
        <end position="356"/>
    </location>
</feature>
<dbReference type="InterPro" id="IPR035995">
    <property type="entry name" value="Bowman-Birk_prot_inh"/>
</dbReference>
<evidence type="ECO:0000256" key="4">
    <source>
        <dbReference type="ARBA" id="ARBA00023157"/>
    </source>
</evidence>
<organism evidence="9 10">
    <name type="scientific">Eragrostis curvula</name>
    <name type="common">weeping love grass</name>
    <dbReference type="NCBI Taxonomy" id="38414"/>
    <lineage>
        <taxon>Eukaryota</taxon>
        <taxon>Viridiplantae</taxon>
        <taxon>Streptophyta</taxon>
        <taxon>Embryophyta</taxon>
        <taxon>Tracheophyta</taxon>
        <taxon>Spermatophyta</taxon>
        <taxon>Magnoliopsida</taxon>
        <taxon>Liliopsida</taxon>
        <taxon>Poales</taxon>
        <taxon>Poaceae</taxon>
        <taxon>PACMAD clade</taxon>
        <taxon>Chloridoideae</taxon>
        <taxon>Eragrostideae</taxon>
        <taxon>Eragrostidinae</taxon>
        <taxon>Eragrostis</taxon>
    </lineage>
</organism>
<keyword evidence="2 6" id="KW-0646">Protease inhibitor</keyword>
<dbReference type="Gramene" id="TVU22107">
    <property type="protein sequence ID" value="TVU22107"/>
    <property type="gene ID" value="EJB05_31789"/>
</dbReference>
<proteinExistence type="inferred from homology"/>
<name>A0A5J9UFK0_9POAL</name>
<feature type="site" description="Reactive bond for trypsin" evidence="5">
    <location>
        <begin position="143"/>
        <end position="144"/>
    </location>
</feature>
<dbReference type="PANTHER" id="PTHR33479:SF22">
    <property type="entry name" value="BOWMAN-BIRK TYPE BRAN TRYPSIN INHIBITOR"/>
    <property type="match status" value="1"/>
</dbReference>
<evidence type="ECO:0000256" key="6">
    <source>
        <dbReference type="RuleBase" id="RU003856"/>
    </source>
</evidence>
<dbReference type="AlphaFoldDB" id="A0A5J9UFK0"/>
<dbReference type="EMBL" id="RWGY01000026">
    <property type="protein sequence ID" value="TVU22107.1"/>
    <property type="molecule type" value="Genomic_DNA"/>
</dbReference>
<dbReference type="Gene3D" id="2.10.69.10">
    <property type="entry name" value="Cysteine Protease (Bromelain) Inhibitor, subunit H"/>
    <property type="match status" value="4"/>
</dbReference>
<keyword evidence="10" id="KW-1185">Reference proteome</keyword>
<keyword evidence="3 6" id="KW-0722">Serine protease inhibitor</keyword>
<feature type="signal peptide" evidence="7">
    <location>
        <begin position="1"/>
        <end position="21"/>
    </location>
</feature>
<keyword evidence="7" id="KW-0732">Signal</keyword>
<comment type="caution">
    <text evidence="9">The sequence shown here is derived from an EMBL/GenBank/DDBJ whole genome shotgun (WGS) entry which is preliminary data.</text>
</comment>
<evidence type="ECO:0000256" key="2">
    <source>
        <dbReference type="ARBA" id="ARBA00022690"/>
    </source>
</evidence>
<evidence type="ECO:0000313" key="10">
    <source>
        <dbReference type="Proteomes" id="UP000324897"/>
    </source>
</evidence>
<dbReference type="GO" id="GO:0005576">
    <property type="term" value="C:extracellular region"/>
    <property type="evidence" value="ECO:0007669"/>
    <property type="project" value="InterPro"/>
</dbReference>
<dbReference type="InterPro" id="IPR000877">
    <property type="entry name" value="Prot_inh_BBI"/>
</dbReference>
<feature type="domain" description="Bowman-Birk serine protease inhibitors family" evidence="8">
    <location>
        <begin position="218"/>
        <end position="270"/>
    </location>
</feature>
<evidence type="ECO:0000259" key="8">
    <source>
        <dbReference type="SMART" id="SM00269"/>
    </source>
</evidence>
<reference evidence="9 10" key="1">
    <citation type="journal article" date="2019" name="Sci. Rep.">
        <title>A high-quality genome of Eragrostis curvula grass provides insights into Poaceae evolution and supports new strategies to enhance forage quality.</title>
        <authorList>
            <person name="Carballo J."/>
            <person name="Santos B.A.C.M."/>
            <person name="Zappacosta D."/>
            <person name="Garbus I."/>
            <person name="Selva J.P."/>
            <person name="Gallo C.A."/>
            <person name="Diaz A."/>
            <person name="Albertini E."/>
            <person name="Caccamo M."/>
            <person name="Echenique V."/>
        </authorList>
    </citation>
    <scope>NUCLEOTIDE SEQUENCE [LARGE SCALE GENOMIC DNA]</scope>
    <source>
        <strain evidence="10">cv. Victoria</strain>
        <tissue evidence="9">Leaf</tissue>
    </source>
</reference>
<dbReference type="SUPFAM" id="SSF57247">
    <property type="entry name" value="Bowman-Birk inhibitor, BBI"/>
    <property type="match status" value="4"/>
</dbReference>
<protein>
    <recommendedName>
        <fullName evidence="8">Bowman-Birk serine protease inhibitors family domain-containing protein</fullName>
    </recommendedName>
</protein>
<comment type="similarity">
    <text evidence="1 6">Belongs to the Bowman-Birk serine protease inhibitor family.</text>
</comment>
<feature type="domain" description="Bowman-Birk serine protease inhibitors family" evidence="8">
    <location>
        <begin position="298"/>
        <end position="352"/>
    </location>
</feature>
<dbReference type="CDD" id="cd00023">
    <property type="entry name" value="BBI"/>
    <property type="match status" value="3"/>
</dbReference>
<accession>A0A5J9UFK0</accession>
<gene>
    <name evidence="9" type="ORF">EJB05_31789</name>
</gene>
<evidence type="ECO:0000313" key="9">
    <source>
        <dbReference type="EMBL" id="TVU22107.1"/>
    </source>
</evidence>
<sequence>MEKRVASILLMLSVQALLVVAGLCAAAGSGDTDIIRLPSESEGNNEKPPWKCCNDAQCTKSWPPICRCMDKVEHCSHACKKCVDVEGSSKACADWYRGHPPPRCDEDQENNVVHGDVVVPGARKEDDKERPPWKCCNNALCTKSWPPICRCMDTVEQCSHACKECVDVEGSGKACADWYRGQAPPRCDEDRDNNVVRGDVVVPGARKEDDKERPPWKCCNDALCTKSWPPICRCMDKVEHCSHACKKCVDVEGSSKACEDWYHGQPPPRCDEDQQNNVVHVVVPGARKESDGERPWKCCNRPVIGPSTSETPVWYCLDKFEHCDCEHCSKVDKGHGYHCLDGYKGSNPGPSCSHDG</sequence>
<dbReference type="GO" id="GO:0004867">
    <property type="term" value="F:serine-type endopeptidase inhibitor activity"/>
    <property type="evidence" value="ECO:0007669"/>
    <property type="project" value="UniProtKB-KW"/>
</dbReference>
<keyword evidence="4" id="KW-1015">Disulfide bond</keyword>
<dbReference type="Proteomes" id="UP000324897">
    <property type="component" value="Unassembled WGS sequence"/>
</dbReference>
<dbReference type="PANTHER" id="PTHR33479">
    <property type="entry name" value="BOWMAN-BIRK TYPE BRAN TRYPSIN INHIBITOR"/>
    <property type="match status" value="1"/>
</dbReference>
<feature type="domain" description="Bowman-Birk serine protease inhibitors family" evidence="8">
    <location>
        <begin position="135"/>
        <end position="187"/>
    </location>
</feature>
<dbReference type="OrthoDB" id="580536at2759"/>
<evidence type="ECO:0000256" key="3">
    <source>
        <dbReference type="ARBA" id="ARBA00022900"/>
    </source>
</evidence>
<feature type="domain" description="Bowman-Birk serine protease inhibitors family" evidence="8">
    <location>
        <begin position="52"/>
        <end position="104"/>
    </location>
</feature>
<feature type="site" description="Reactive bond for trypsin" evidence="5">
    <location>
        <begin position="226"/>
        <end position="227"/>
    </location>
</feature>
<evidence type="ECO:0000256" key="1">
    <source>
        <dbReference type="ARBA" id="ARBA00008506"/>
    </source>
</evidence>
<evidence type="ECO:0000256" key="5">
    <source>
        <dbReference type="PIRSR" id="PIRSR600877-50"/>
    </source>
</evidence>
<dbReference type="Pfam" id="PF00228">
    <property type="entry name" value="Bowman-Birk_leg"/>
    <property type="match status" value="3"/>
</dbReference>
<evidence type="ECO:0000256" key="7">
    <source>
        <dbReference type="SAM" id="SignalP"/>
    </source>
</evidence>
<dbReference type="SMART" id="SM00269">
    <property type="entry name" value="BowB"/>
    <property type="match status" value="4"/>
</dbReference>